<dbReference type="SUPFAM" id="SSF48452">
    <property type="entry name" value="TPR-like"/>
    <property type="match status" value="1"/>
</dbReference>
<dbReference type="PROSITE" id="PS51257">
    <property type="entry name" value="PROKAR_LIPOPROTEIN"/>
    <property type="match status" value="1"/>
</dbReference>
<dbReference type="InterPro" id="IPR012944">
    <property type="entry name" value="SusD_RagB_dom"/>
</dbReference>
<dbReference type="InterPro" id="IPR033985">
    <property type="entry name" value="SusD-like_N"/>
</dbReference>
<keyword evidence="3" id="KW-0732">Signal</keyword>
<sequence length="511" mass="57871">MKKLGKINKIKIITLSLSAAFISCSDDYLIDEQYDGLTSEIVYSDPTTAAATVTSIYDAMQMDMVEATIKGLNYPNTYSTLDFYNIGSDTFFNTYEVPTDFDGINQLWIKMYGGIVDANNAIYNIENMIESGNIEEEYGNRLIGESYALRGIYYSMLASNFGGVPLVTDITTTSEESLYTPRSSQNEIFEHVVQDLQMAIQYLPWSYNAENTGRVTRGAAYAYLGNAYMWLNDYNSAISAYENLEGRYTLESNYLDIHDYENRNGVESIFEIQMYSPSGAANWGGNDDNMNNFQWFTMPIEIQTYGGYTVPTEQYYNSFEEGDSRKLATLIGPGEEHPDPDINISEYPNIQANYGGINTCGTVENPWIQEGRSGYYEVKFWRNPLIDAYVGNIFSDQNLILLRYGQVLLSLAEANHRVGNDAAAEQYLMQVRNRAGLNNLPSGNMLDIILEEYRHELGGEFSLWWLLRRSGEHIRYISEHFGVSIPNGKDILPIPQEQVDANPNLEQNPGY</sequence>
<evidence type="ECO:0000256" key="3">
    <source>
        <dbReference type="ARBA" id="ARBA00022729"/>
    </source>
</evidence>
<dbReference type="Gene3D" id="1.25.40.390">
    <property type="match status" value="1"/>
</dbReference>
<dbReference type="Proteomes" id="UP000199438">
    <property type="component" value="Unassembled WGS sequence"/>
</dbReference>
<evidence type="ECO:0000256" key="5">
    <source>
        <dbReference type="ARBA" id="ARBA00023237"/>
    </source>
</evidence>
<evidence type="ECO:0000313" key="8">
    <source>
        <dbReference type="EMBL" id="SFB84247.1"/>
    </source>
</evidence>
<dbReference type="OrthoDB" id="993981at2"/>
<gene>
    <name evidence="8" type="ORF">SAMN04487907_101876</name>
</gene>
<reference evidence="9" key="1">
    <citation type="submission" date="2016-10" db="EMBL/GenBank/DDBJ databases">
        <authorList>
            <person name="Varghese N."/>
            <person name="Submissions S."/>
        </authorList>
    </citation>
    <scope>NUCLEOTIDE SEQUENCE [LARGE SCALE GENOMIC DNA]</scope>
    <source>
        <strain evidence="9">DSM 24499</strain>
    </source>
</reference>
<evidence type="ECO:0000256" key="4">
    <source>
        <dbReference type="ARBA" id="ARBA00023136"/>
    </source>
</evidence>
<dbReference type="STRING" id="1334022.SAMN04487907_101876"/>
<keyword evidence="5" id="KW-0998">Cell outer membrane</keyword>
<dbReference type="Pfam" id="PF07980">
    <property type="entry name" value="SusD_RagB"/>
    <property type="match status" value="1"/>
</dbReference>
<organism evidence="8 9">
    <name type="scientific">Zunongwangia mangrovi</name>
    <dbReference type="NCBI Taxonomy" id="1334022"/>
    <lineage>
        <taxon>Bacteria</taxon>
        <taxon>Pseudomonadati</taxon>
        <taxon>Bacteroidota</taxon>
        <taxon>Flavobacteriia</taxon>
        <taxon>Flavobacteriales</taxon>
        <taxon>Flavobacteriaceae</taxon>
        <taxon>Zunongwangia</taxon>
    </lineage>
</organism>
<name>A0A1I1EB47_9FLAO</name>
<evidence type="ECO:0000259" key="6">
    <source>
        <dbReference type="Pfam" id="PF07980"/>
    </source>
</evidence>
<protein>
    <submittedName>
        <fullName evidence="8">Starch-binding associating with outer membrane</fullName>
    </submittedName>
</protein>
<accession>A0A1I1EB47</accession>
<comment type="similarity">
    <text evidence="2">Belongs to the SusD family.</text>
</comment>
<dbReference type="InterPro" id="IPR011990">
    <property type="entry name" value="TPR-like_helical_dom_sf"/>
</dbReference>
<dbReference type="GO" id="GO:0009279">
    <property type="term" value="C:cell outer membrane"/>
    <property type="evidence" value="ECO:0007669"/>
    <property type="project" value="UniProtKB-SubCell"/>
</dbReference>
<dbReference type="Pfam" id="PF14322">
    <property type="entry name" value="SusD-like_3"/>
    <property type="match status" value="1"/>
</dbReference>
<keyword evidence="4" id="KW-0472">Membrane</keyword>
<evidence type="ECO:0000259" key="7">
    <source>
        <dbReference type="Pfam" id="PF14322"/>
    </source>
</evidence>
<feature type="domain" description="RagB/SusD" evidence="6">
    <location>
        <begin position="294"/>
        <end position="511"/>
    </location>
</feature>
<dbReference type="AlphaFoldDB" id="A0A1I1EB47"/>
<evidence type="ECO:0000313" key="9">
    <source>
        <dbReference type="Proteomes" id="UP000199438"/>
    </source>
</evidence>
<evidence type="ECO:0000256" key="1">
    <source>
        <dbReference type="ARBA" id="ARBA00004442"/>
    </source>
</evidence>
<proteinExistence type="inferred from homology"/>
<comment type="subcellular location">
    <subcellularLocation>
        <location evidence="1">Cell outer membrane</location>
    </subcellularLocation>
</comment>
<feature type="domain" description="SusD-like N-terminal" evidence="7">
    <location>
        <begin position="88"/>
        <end position="228"/>
    </location>
</feature>
<keyword evidence="9" id="KW-1185">Reference proteome</keyword>
<evidence type="ECO:0000256" key="2">
    <source>
        <dbReference type="ARBA" id="ARBA00006275"/>
    </source>
</evidence>
<dbReference type="EMBL" id="FOKV01000001">
    <property type="protein sequence ID" value="SFB84247.1"/>
    <property type="molecule type" value="Genomic_DNA"/>
</dbReference>